<feature type="compositionally biased region" description="Pro residues" evidence="2">
    <location>
        <begin position="534"/>
        <end position="550"/>
    </location>
</feature>
<feature type="region of interest" description="Disordered" evidence="2">
    <location>
        <begin position="781"/>
        <end position="815"/>
    </location>
</feature>
<feature type="compositionally biased region" description="Polar residues" evidence="2">
    <location>
        <begin position="393"/>
        <end position="406"/>
    </location>
</feature>
<feature type="compositionally biased region" description="Polar residues" evidence="2">
    <location>
        <begin position="295"/>
        <end position="309"/>
    </location>
</feature>
<dbReference type="GeneID" id="25903497"/>
<feature type="compositionally biased region" description="Pro residues" evidence="2">
    <location>
        <begin position="410"/>
        <end position="448"/>
    </location>
</feature>
<dbReference type="STRING" id="667725.A0A0L0G784"/>
<feature type="region of interest" description="Disordered" evidence="2">
    <location>
        <begin position="393"/>
        <end position="489"/>
    </location>
</feature>
<feature type="compositionally biased region" description="Acidic residues" evidence="2">
    <location>
        <begin position="142"/>
        <end position="157"/>
    </location>
</feature>
<proteinExistence type="predicted"/>
<dbReference type="OrthoDB" id="20075at2759"/>
<feature type="compositionally biased region" description="Basic and acidic residues" evidence="2">
    <location>
        <begin position="319"/>
        <end position="329"/>
    </location>
</feature>
<dbReference type="eggNOG" id="ENOG502SVJF">
    <property type="taxonomic scope" value="Eukaryota"/>
</dbReference>
<feature type="region of interest" description="Disordered" evidence="2">
    <location>
        <begin position="94"/>
        <end position="158"/>
    </location>
</feature>
<feature type="coiled-coil region" evidence="1">
    <location>
        <begin position="645"/>
        <end position="689"/>
    </location>
</feature>
<evidence type="ECO:0000256" key="1">
    <source>
        <dbReference type="SAM" id="Coils"/>
    </source>
</evidence>
<keyword evidence="1" id="KW-0175">Coiled coil</keyword>
<dbReference type="EMBL" id="KQ241740">
    <property type="protein sequence ID" value="KNC84784.1"/>
    <property type="molecule type" value="Genomic_DNA"/>
</dbReference>
<dbReference type="RefSeq" id="XP_014158686.1">
    <property type="nucleotide sequence ID" value="XM_014303211.1"/>
</dbReference>
<evidence type="ECO:0000313" key="3">
    <source>
        <dbReference type="EMBL" id="KNC84784.1"/>
    </source>
</evidence>
<feature type="compositionally biased region" description="Basic residues" evidence="2">
    <location>
        <begin position="792"/>
        <end position="806"/>
    </location>
</feature>
<name>A0A0L0G784_9EUKA</name>
<feature type="compositionally biased region" description="Low complexity" evidence="2">
    <location>
        <begin position="471"/>
        <end position="487"/>
    </location>
</feature>
<accession>A0A0L0G784</accession>
<organism evidence="3 4">
    <name type="scientific">Sphaeroforma arctica JP610</name>
    <dbReference type="NCBI Taxonomy" id="667725"/>
    <lineage>
        <taxon>Eukaryota</taxon>
        <taxon>Ichthyosporea</taxon>
        <taxon>Ichthyophonida</taxon>
        <taxon>Sphaeroforma</taxon>
    </lineage>
</organism>
<feature type="region of interest" description="Disordered" evidence="2">
    <location>
        <begin position="527"/>
        <end position="550"/>
    </location>
</feature>
<gene>
    <name evidence="3" type="ORF">SARC_02993</name>
</gene>
<keyword evidence="4" id="KW-1185">Reference proteome</keyword>
<reference evidence="3 4" key="1">
    <citation type="submission" date="2011-02" db="EMBL/GenBank/DDBJ databases">
        <title>The Genome Sequence of Sphaeroforma arctica JP610.</title>
        <authorList>
            <consortium name="The Broad Institute Genome Sequencing Platform"/>
            <person name="Russ C."/>
            <person name="Cuomo C."/>
            <person name="Young S.K."/>
            <person name="Zeng Q."/>
            <person name="Gargeya S."/>
            <person name="Alvarado L."/>
            <person name="Berlin A."/>
            <person name="Chapman S.B."/>
            <person name="Chen Z."/>
            <person name="Freedman E."/>
            <person name="Gellesch M."/>
            <person name="Goldberg J."/>
            <person name="Griggs A."/>
            <person name="Gujja S."/>
            <person name="Heilman E."/>
            <person name="Heiman D."/>
            <person name="Howarth C."/>
            <person name="Mehta T."/>
            <person name="Neiman D."/>
            <person name="Pearson M."/>
            <person name="Roberts A."/>
            <person name="Saif S."/>
            <person name="Shea T."/>
            <person name="Shenoy N."/>
            <person name="Sisk P."/>
            <person name="Stolte C."/>
            <person name="Sykes S."/>
            <person name="White J."/>
            <person name="Yandava C."/>
            <person name="Burger G."/>
            <person name="Gray M.W."/>
            <person name="Holland P.W.H."/>
            <person name="King N."/>
            <person name="Lang F.B.F."/>
            <person name="Roger A.J."/>
            <person name="Ruiz-Trillo I."/>
            <person name="Haas B."/>
            <person name="Nusbaum C."/>
            <person name="Birren B."/>
        </authorList>
    </citation>
    <scope>NUCLEOTIDE SEQUENCE [LARGE SCALE GENOMIC DNA]</scope>
    <source>
        <strain evidence="3 4">JP610</strain>
    </source>
</reference>
<feature type="compositionally biased region" description="Pro residues" evidence="2">
    <location>
        <begin position="459"/>
        <end position="470"/>
    </location>
</feature>
<sequence length="828" mass="89950">MVVKTDTRTKQSSEVKVGSIMLNITPLAQASSQAEAQPMWKYLHDMAGNHRQMLKRNSHATLRRDATKAGQLCLQVSCDYSKFYKRLTLKKTKKMHSDGASIARRNSASGLPPPRPARQGIAIDPSGFIPLRDSPSDVSQTLEEEDEEGDDDDDDLDDTYKNVSDAVLQKKQQAMTTTWKMKQQIKKINEDIENCPAEKVATKNDLVTQRDELLTNIKNIEQALGVEVTEDQFRKKAAMKREVDALRNGPGSPKAPVTTTRSTLTGKRAIFERNSAMRRTVSGKPPSDAPPGRSSMKSNLSPTTEQSGGETRHTTSRHQVPERAALDDHALSTRISEKVHASIMEALKPQFAKLSAVEINLETLITQLTSLSVANNAAANHLRTLSIQGSQTPLTATASSDSQDSRAFSPAPPAIIAPEPAPKADPTQAPPPTAGAPPPPPPPPPPPSMESDTPTAASGPPPPLPPPPPGMSAAVAATAAPSAPPSVGEQDMQVQILRLQLEMERKDRLIAERELDCERRLNAMYRSTGGGARTPPPMAASGGPPPPPPPMPAGYQPLVSFESGAQTPTRSGSVMSLQHESVDVDGLMEKMKELAKLDQIMSMLSNLNAGNAAGGGGGGSKRTMDEVQKEMGELMAIIMSEDAGSAEVEDANIRYEKLVQELEKLPEFKAKLKKEYDDWHTDNKAANEEAVAALTGKYTTAMAATDPAIRKRLARNPELLLIDADPQQTMNRHVNDFKTFILQGCSSQELRAIYHKLPKFRNDQDFKERLRLLIDETVKKEEELRKNPPLPKKARGPPRVAARKKTPAAGGGGTDFLAELMARQNAIE</sequence>
<evidence type="ECO:0000313" key="4">
    <source>
        <dbReference type="Proteomes" id="UP000054560"/>
    </source>
</evidence>
<dbReference type="Proteomes" id="UP000054560">
    <property type="component" value="Unassembled WGS sequence"/>
</dbReference>
<feature type="region of interest" description="Disordered" evidence="2">
    <location>
        <begin position="267"/>
        <end position="329"/>
    </location>
</feature>
<protein>
    <submittedName>
        <fullName evidence="3">Uncharacterized protein</fullName>
    </submittedName>
</protein>
<dbReference type="AlphaFoldDB" id="A0A0L0G784"/>
<evidence type="ECO:0000256" key="2">
    <source>
        <dbReference type="SAM" id="MobiDB-lite"/>
    </source>
</evidence>